<evidence type="ECO:0000313" key="2">
    <source>
        <dbReference type="EMBL" id="QEL65549.1"/>
    </source>
</evidence>
<organism evidence="2 3">
    <name type="scientific">Oryzomicrobium terrae</name>
    <dbReference type="NCBI Taxonomy" id="1735038"/>
    <lineage>
        <taxon>Bacteria</taxon>
        <taxon>Pseudomonadati</taxon>
        <taxon>Pseudomonadota</taxon>
        <taxon>Betaproteobacteria</taxon>
        <taxon>Rhodocyclales</taxon>
        <taxon>Rhodocyclaceae</taxon>
        <taxon>Oryzomicrobium</taxon>
    </lineage>
</organism>
<proteinExistence type="predicted"/>
<dbReference type="KEGG" id="otr:OTERR_20730"/>
<feature type="transmembrane region" description="Helical" evidence="1">
    <location>
        <begin position="34"/>
        <end position="54"/>
    </location>
</feature>
<keyword evidence="1" id="KW-0812">Transmembrane</keyword>
<keyword evidence="3" id="KW-1185">Reference proteome</keyword>
<evidence type="ECO:0000256" key="1">
    <source>
        <dbReference type="SAM" id="Phobius"/>
    </source>
</evidence>
<sequence>MTRRDGGTVWHGFRAMLREEWRQLATIHPSDRPWQMPFAAALASGLPLLVGAWFGHMDYGLVSSLGGLIFLYTPNTPL</sequence>
<reference evidence="2 3" key="1">
    <citation type="submission" date="2017-07" db="EMBL/GenBank/DDBJ databases">
        <title>Complete genome sequence of Oryzomicrobium terrae TPP412.</title>
        <authorList>
            <person name="Chiu L.-W."/>
            <person name="Lo K.-J."/>
            <person name="Tsai Y.-M."/>
            <person name="Lin S.-S."/>
            <person name="Kuo C.-H."/>
            <person name="Liu C.-T."/>
        </authorList>
    </citation>
    <scope>NUCLEOTIDE SEQUENCE [LARGE SCALE GENOMIC DNA]</scope>
    <source>
        <strain evidence="2 3">TPP412</strain>
    </source>
</reference>
<dbReference type="Proteomes" id="UP000323671">
    <property type="component" value="Chromosome"/>
</dbReference>
<dbReference type="AlphaFoldDB" id="A0A5C1EA88"/>
<dbReference type="EMBL" id="CP022579">
    <property type="protein sequence ID" value="QEL65549.1"/>
    <property type="molecule type" value="Genomic_DNA"/>
</dbReference>
<name>A0A5C1EA88_9RHOO</name>
<keyword evidence="1" id="KW-0472">Membrane</keyword>
<gene>
    <name evidence="2" type="ORF">OTERR_20730</name>
</gene>
<accession>A0A5C1EA88</accession>
<evidence type="ECO:0000313" key="3">
    <source>
        <dbReference type="Proteomes" id="UP000323671"/>
    </source>
</evidence>
<protein>
    <submittedName>
        <fullName evidence="2">Uncharacterized protein</fullName>
    </submittedName>
</protein>
<dbReference type="RefSeq" id="WP_246154133.1">
    <property type="nucleotide sequence ID" value="NZ_CP022579.1"/>
</dbReference>
<keyword evidence="1" id="KW-1133">Transmembrane helix</keyword>